<sequence length="382" mass="41199">MMVVSSFLLIFSWIAFASTSIDLDPADQYGCTFDVDVCGWTIEGPVYNGPGMCDHGWPHDAVHGVTDSGMYMCFYLEHLPMLGTSRARLVSPTINTTHPVVLSFYVGTVRPPNSTYLNVFVMNMDGTESLLWSTSDLLAPWQHVHVRVTQSGPYQVVIEGIPNPPFFPNFGIDDVRIMATDSAATTEAIQTHGSSTEVVTTTSSQDGTAIPTTNTQDTAIFPTTSTQDKTTFPMTSVRDTGTVHATSSREETTQATRVPTTKTTDSYLLTTLKSGISMYFTSKATSYFPDLSRETTKPSDPSKPLSTTSKLAAAPTKAAQRGDNNQAGANPVPIALGTTGGLLVVAIGAFAFWKKYAGKTVVSPENNPQDHDLLSQTELVLI</sequence>
<evidence type="ECO:0000313" key="6">
    <source>
        <dbReference type="RefSeq" id="XP_019627031.1"/>
    </source>
</evidence>
<dbReference type="InterPro" id="IPR051560">
    <property type="entry name" value="MAM_domain-containing"/>
</dbReference>
<dbReference type="PANTHER" id="PTHR23282">
    <property type="entry name" value="APICAL ENDOSOMAL GLYCOPROTEIN PRECURSOR"/>
    <property type="match status" value="1"/>
</dbReference>
<protein>
    <submittedName>
        <fullName evidence="6">Uncharacterized protein LOC109471940</fullName>
    </submittedName>
</protein>
<dbReference type="RefSeq" id="XP_019627031.1">
    <property type="nucleotide sequence ID" value="XM_019771472.1"/>
</dbReference>
<feature type="signal peptide" evidence="3">
    <location>
        <begin position="1"/>
        <end position="17"/>
    </location>
</feature>
<accession>A0A6P4ZBF2</accession>
<keyword evidence="5" id="KW-1185">Reference proteome</keyword>
<keyword evidence="2" id="KW-0472">Membrane</keyword>
<dbReference type="GeneID" id="109471940"/>
<reference evidence="6" key="1">
    <citation type="submission" date="2025-08" db="UniProtKB">
        <authorList>
            <consortium name="RefSeq"/>
        </authorList>
    </citation>
    <scope>IDENTIFICATION</scope>
    <source>
        <tissue evidence="6">Gonad</tissue>
    </source>
</reference>
<name>A0A6P4ZBF2_BRABE</name>
<organism evidence="5 6">
    <name type="scientific">Branchiostoma belcheri</name>
    <name type="common">Amphioxus</name>
    <dbReference type="NCBI Taxonomy" id="7741"/>
    <lineage>
        <taxon>Eukaryota</taxon>
        <taxon>Metazoa</taxon>
        <taxon>Chordata</taxon>
        <taxon>Cephalochordata</taxon>
        <taxon>Leptocardii</taxon>
        <taxon>Amphioxiformes</taxon>
        <taxon>Branchiostomatidae</taxon>
        <taxon>Branchiostoma</taxon>
    </lineage>
</organism>
<dbReference type="PROSITE" id="PS50060">
    <property type="entry name" value="MAM_2"/>
    <property type="match status" value="1"/>
</dbReference>
<dbReference type="InterPro" id="IPR000998">
    <property type="entry name" value="MAM_dom"/>
</dbReference>
<evidence type="ECO:0000259" key="4">
    <source>
        <dbReference type="PROSITE" id="PS50060"/>
    </source>
</evidence>
<dbReference type="AlphaFoldDB" id="A0A6P4ZBF2"/>
<feature type="domain" description="MAM" evidence="4">
    <location>
        <begin position="29"/>
        <end position="184"/>
    </location>
</feature>
<feature type="compositionally biased region" description="Low complexity" evidence="1">
    <location>
        <begin position="194"/>
        <end position="204"/>
    </location>
</feature>
<evidence type="ECO:0000256" key="1">
    <source>
        <dbReference type="SAM" id="MobiDB-lite"/>
    </source>
</evidence>
<evidence type="ECO:0000313" key="5">
    <source>
        <dbReference type="Proteomes" id="UP000515135"/>
    </source>
</evidence>
<feature type="chain" id="PRO_5028318651" evidence="3">
    <location>
        <begin position="18"/>
        <end position="382"/>
    </location>
</feature>
<keyword evidence="2" id="KW-0812">Transmembrane</keyword>
<dbReference type="Pfam" id="PF00629">
    <property type="entry name" value="MAM"/>
    <property type="match status" value="1"/>
</dbReference>
<dbReference type="InterPro" id="IPR013320">
    <property type="entry name" value="ConA-like_dom_sf"/>
</dbReference>
<dbReference type="OrthoDB" id="10028814at2759"/>
<dbReference type="Proteomes" id="UP000515135">
    <property type="component" value="Unplaced"/>
</dbReference>
<proteinExistence type="predicted"/>
<feature type="transmembrane region" description="Helical" evidence="2">
    <location>
        <begin position="334"/>
        <end position="353"/>
    </location>
</feature>
<feature type="region of interest" description="Disordered" evidence="1">
    <location>
        <begin position="194"/>
        <end position="219"/>
    </location>
</feature>
<dbReference type="KEGG" id="bbel:109471940"/>
<dbReference type="GO" id="GO:0016020">
    <property type="term" value="C:membrane"/>
    <property type="evidence" value="ECO:0007669"/>
    <property type="project" value="InterPro"/>
</dbReference>
<dbReference type="Gene3D" id="2.60.120.200">
    <property type="match status" value="1"/>
</dbReference>
<dbReference type="PANTHER" id="PTHR23282:SF101">
    <property type="entry name" value="MAM DOMAIN-CONTAINING PROTEIN"/>
    <property type="match status" value="1"/>
</dbReference>
<gene>
    <name evidence="6" type="primary">LOC109471940</name>
</gene>
<dbReference type="SMART" id="SM00137">
    <property type="entry name" value="MAM"/>
    <property type="match status" value="1"/>
</dbReference>
<evidence type="ECO:0000256" key="2">
    <source>
        <dbReference type="SAM" id="Phobius"/>
    </source>
</evidence>
<keyword evidence="2" id="KW-1133">Transmembrane helix</keyword>
<dbReference type="SUPFAM" id="SSF49899">
    <property type="entry name" value="Concanavalin A-like lectins/glucanases"/>
    <property type="match status" value="1"/>
</dbReference>
<keyword evidence="3" id="KW-0732">Signal</keyword>
<feature type="region of interest" description="Disordered" evidence="1">
    <location>
        <begin position="290"/>
        <end position="329"/>
    </location>
</feature>
<evidence type="ECO:0000256" key="3">
    <source>
        <dbReference type="SAM" id="SignalP"/>
    </source>
</evidence>
<feature type="compositionally biased region" description="Polar residues" evidence="1">
    <location>
        <begin position="205"/>
        <end position="219"/>
    </location>
</feature>